<dbReference type="GeneID" id="98120680"/>
<dbReference type="GO" id="GO:0016779">
    <property type="term" value="F:nucleotidyltransferase activity"/>
    <property type="evidence" value="ECO:0007669"/>
    <property type="project" value="UniProtKB-KW"/>
</dbReference>
<gene>
    <name evidence="14" type="ORF">HOO65_070575</name>
</gene>
<comment type="caution">
    <text evidence="14">The sequence shown here is derived from an EMBL/GenBank/DDBJ whole genome shotgun (WGS) entry which is preliminary data.</text>
</comment>
<accession>A0ABR4MCW5</accession>
<dbReference type="InterPro" id="IPR044608">
    <property type="entry name" value="Ect1/PCYT2"/>
</dbReference>
<evidence type="ECO:0000256" key="8">
    <source>
        <dbReference type="ARBA" id="ARBA00023264"/>
    </source>
</evidence>
<evidence type="ECO:0000256" key="2">
    <source>
        <dbReference type="ARBA" id="ARBA00010101"/>
    </source>
</evidence>
<keyword evidence="3" id="KW-0444">Lipid biosynthesis</keyword>
<evidence type="ECO:0000256" key="10">
    <source>
        <dbReference type="ARBA" id="ARBA00024221"/>
    </source>
</evidence>
<evidence type="ECO:0000256" key="11">
    <source>
        <dbReference type="ARBA" id="ARBA00031473"/>
    </source>
</evidence>
<dbReference type="Gene3D" id="3.40.50.620">
    <property type="entry name" value="HUPs"/>
    <property type="match status" value="3"/>
</dbReference>
<dbReference type="InterPro" id="IPR004821">
    <property type="entry name" value="Cyt_trans-like"/>
</dbReference>
<feature type="coiled-coil region" evidence="12">
    <location>
        <begin position="343"/>
        <end position="373"/>
    </location>
</feature>
<dbReference type="Pfam" id="PF01467">
    <property type="entry name" value="CTP_transf_like"/>
    <property type="match status" value="1"/>
</dbReference>
<sequence>MASTIDPPPGTPAPEILENRIWIDGCFDFFHHGHAGAIVQARQLGNELFVGVHSDEAIMENKGPTVMTLDERHFGCKYVVHGDDITSDSSGEDCYRFVKAANRFKVVKRTPSISTTDLVGRMLLCTRTHFIKSLSAMISGEEGAGTPEERASVGSSMKDRMKLYATDASGSAPGCDVWFWNASDAAKTEAAIEEAGIFERLFEGKGPKPGQRVVYVDGGFDLFSSGHIEFLKRVTEAEEKIARDEGWYSEQAVNERLGKGEDYPPAYVVTGIHDDEVINQWKGVNYPIMNIFERGLCVLQCRGPKTMGIFKEIPTHSYKEVNAGTIVQRITRSREMYEARQRAKGIKAQTEEAHRAREILEEEQRAREAARAVAE</sequence>
<protein>
    <recommendedName>
        <fullName evidence="10">ethanolamine-phosphate cytidylyltransferase</fullName>
        <ecNumber evidence="10">2.7.7.14</ecNumber>
    </recommendedName>
    <alternativeName>
        <fullName evidence="11">CTP:phosphoethanolamine cytidylyltransferase</fullName>
    </alternativeName>
</protein>
<dbReference type="RefSeq" id="XP_070857293.1">
    <property type="nucleotide sequence ID" value="XM_071005018.1"/>
</dbReference>
<dbReference type="PANTHER" id="PTHR45780:SF2">
    <property type="entry name" value="ETHANOLAMINE-PHOSPHATE CYTIDYLYLTRANSFERASE"/>
    <property type="match status" value="1"/>
</dbReference>
<comment type="pathway">
    <text evidence="9">Phospholipid metabolism; phosphatidylethanolamine biosynthesis; phosphatidylethanolamine from ethanolamine: step 2/3.</text>
</comment>
<dbReference type="Proteomes" id="UP001610728">
    <property type="component" value="Unassembled WGS sequence"/>
</dbReference>
<evidence type="ECO:0000313" key="15">
    <source>
        <dbReference type="Proteomes" id="UP001610728"/>
    </source>
</evidence>
<evidence type="ECO:0000256" key="1">
    <source>
        <dbReference type="ARBA" id="ARBA00005189"/>
    </source>
</evidence>
<evidence type="ECO:0000256" key="9">
    <source>
        <dbReference type="ARBA" id="ARBA00024191"/>
    </source>
</evidence>
<proteinExistence type="inferred from homology"/>
<name>A0ABR4MCW5_9PEZI</name>
<comment type="pathway">
    <text evidence="1">Lipid metabolism.</text>
</comment>
<comment type="similarity">
    <text evidence="2">Belongs to the cytidylyltransferase family.</text>
</comment>
<dbReference type="NCBIfam" id="TIGR00125">
    <property type="entry name" value="cyt_tran_rel"/>
    <property type="match status" value="1"/>
</dbReference>
<dbReference type="InterPro" id="IPR014729">
    <property type="entry name" value="Rossmann-like_a/b/a_fold"/>
</dbReference>
<keyword evidence="12" id="KW-0175">Coiled coil</keyword>
<dbReference type="SUPFAM" id="SSF52374">
    <property type="entry name" value="Nucleotidylyl transferase"/>
    <property type="match status" value="1"/>
</dbReference>
<evidence type="ECO:0000259" key="13">
    <source>
        <dbReference type="Pfam" id="PF01467"/>
    </source>
</evidence>
<dbReference type="EC" id="2.7.7.14" evidence="10"/>
<keyword evidence="8" id="KW-1208">Phospholipid metabolism</keyword>
<dbReference type="EMBL" id="JABSNW010000007">
    <property type="protein sequence ID" value="KAL2886113.1"/>
    <property type="molecule type" value="Genomic_DNA"/>
</dbReference>
<evidence type="ECO:0000256" key="6">
    <source>
        <dbReference type="ARBA" id="ARBA00023098"/>
    </source>
</evidence>
<evidence type="ECO:0000256" key="3">
    <source>
        <dbReference type="ARBA" id="ARBA00022516"/>
    </source>
</evidence>
<evidence type="ECO:0000256" key="12">
    <source>
        <dbReference type="SAM" id="Coils"/>
    </source>
</evidence>
<evidence type="ECO:0000256" key="5">
    <source>
        <dbReference type="ARBA" id="ARBA00022695"/>
    </source>
</evidence>
<keyword evidence="6" id="KW-0443">Lipid metabolism</keyword>
<evidence type="ECO:0000256" key="4">
    <source>
        <dbReference type="ARBA" id="ARBA00022679"/>
    </source>
</evidence>
<evidence type="ECO:0000256" key="7">
    <source>
        <dbReference type="ARBA" id="ARBA00023209"/>
    </source>
</evidence>
<keyword evidence="15" id="KW-1185">Reference proteome</keyword>
<keyword evidence="5 14" id="KW-0548">Nucleotidyltransferase</keyword>
<feature type="domain" description="Cytidyltransferase-like" evidence="13">
    <location>
        <begin position="23"/>
        <end position="72"/>
    </location>
</feature>
<organism evidence="14 15">
    <name type="scientific">Ceratocystis lukuohia</name>
    <dbReference type="NCBI Taxonomy" id="2019550"/>
    <lineage>
        <taxon>Eukaryota</taxon>
        <taxon>Fungi</taxon>
        <taxon>Dikarya</taxon>
        <taxon>Ascomycota</taxon>
        <taxon>Pezizomycotina</taxon>
        <taxon>Sordariomycetes</taxon>
        <taxon>Hypocreomycetidae</taxon>
        <taxon>Microascales</taxon>
        <taxon>Ceratocystidaceae</taxon>
        <taxon>Ceratocystis</taxon>
    </lineage>
</organism>
<evidence type="ECO:0000313" key="14">
    <source>
        <dbReference type="EMBL" id="KAL2886113.1"/>
    </source>
</evidence>
<keyword evidence="7" id="KW-0594">Phospholipid biosynthesis</keyword>
<reference evidence="14 15" key="1">
    <citation type="submission" date="2020-05" db="EMBL/GenBank/DDBJ databases">
        <title>Ceratocystis lukuohia genome.</title>
        <authorList>
            <person name="Harrington T.C."/>
            <person name="Kim K."/>
            <person name="Mayers C.G."/>
        </authorList>
    </citation>
    <scope>NUCLEOTIDE SEQUENCE [LARGE SCALE GENOMIC DNA]</scope>
    <source>
        <strain evidence="14 15">C4212</strain>
    </source>
</reference>
<dbReference type="PANTHER" id="PTHR45780">
    <property type="entry name" value="ETHANOLAMINE-PHOSPHATE CYTIDYLYLTRANSFERASE"/>
    <property type="match status" value="1"/>
</dbReference>
<keyword evidence="4" id="KW-0808">Transferase</keyword>